<reference evidence="2 3" key="1">
    <citation type="submission" date="2022-12" db="EMBL/GenBank/DDBJ databases">
        <title>Coexistence and Characterization of a Novel Tigecycline Resistance gene tet(X) variant and blaNDM-1 in a Pseudomonas caeni Isolate of Chicken Origin.</title>
        <authorList>
            <person name="Lu X."/>
            <person name="Zhang L."/>
            <person name="Li R."/>
            <person name="Wang Z."/>
        </authorList>
    </citation>
    <scope>NUCLEOTIDE SEQUENCE [LARGE SCALE GENOMIC DNA]</scope>
    <source>
        <strain evidence="2 3">CE14</strain>
    </source>
</reference>
<proteinExistence type="predicted"/>
<keyword evidence="2" id="KW-0378">Hydrolase</keyword>
<dbReference type="PANTHER" id="PTHR43798:SF33">
    <property type="entry name" value="HYDROLASE, PUTATIVE (AFU_ORTHOLOGUE AFUA_2G14860)-RELATED"/>
    <property type="match status" value="1"/>
</dbReference>
<feature type="domain" description="AB hydrolase-1" evidence="1">
    <location>
        <begin position="41"/>
        <end position="280"/>
    </location>
</feature>
<gene>
    <name evidence="2" type="ORF">O6P33_08370</name>
</gene>
<dbReference type="InterPro" id="IPR050266">
    <property type="entry name" value="AB_hydrolase_sf"/>
</dbReference>
<dbReference type="PANTHER" id="PTHR43798">
    <property type="entry name" value="MONOACYLGLYCEROL LIPASE"/>
    <property type="match status" value="1"/>
</dbReference>
<dbReference type="InterPro" id="IPR000073">
    <property type="entry name" value="AB_hydrolase_1"/>
</dbReference>
<dbReference type="PRINTS" id="PR00412">
    <property type="entry name" value="EPOXHYDRLASE"/>
</dbReference>
<dbReference type="InterPro" id="IPR029058">
    <property type="entry name" value="AB_hydrolase_fold"/>
</dbReference>
<dbReference type="KEGG" id="dce:O6P33_08370"/>
<keyword evidence="3" id="KW-1185">Reference proteome</keyword>
<dbReference type="GO" id="GO:0016020">
    <property type="term" value="C:membrane"/>
    <property type="evidence" value="ECO:0007669"/>
    <property type="project" value="TreeGrafter"/>
</dbReference>
<dbReference type="GO" id="GO:0047372">
    <property type="term" value="F:monoacylglycerol lipase activity"/>
    <property type="evidence" value="ECO:0007669"/>
    <property type="project" value="TreeGrafter"/>
</dbReference>
<dbReference type="GO" id="GO:0046464">
    <property type="term" value="P:acylglycerol catabolic process"/>
    <property type="evidence" value="ECO:0007669"/>
    <property type="project" value="TreeGrafter"/>
</dbReference>
<dbReference type="SUPFAM" id="SSF53474">
    <property type="entry name" value="alpha/beta-Hydrolases"/>
    <property type="match status" value="1"/>
</dbReference>
<dbReference type="Proteomes" id="UP001212189">
    <property type="component" value="Chromosome"/>
</dbReference>
<sequence length="297" mass="33364">MSESVALLPPLSLDEWRAQGQYFNFNGQCIFYCCAGERSKPALLLVHGFPTASWDWRHIWSALAQDYFVIAADMLGFGFSAKPVKGDYRISVQADLQQALLKHLQVGKHHILAHDYGVTVTQELLARELSATTGILSTTLLNGGLFPETHKPVLLQKLLISPLGFLVARQISEKSFQRTLSRICAKPLTREDQQGFWRLINENNGLDVFHKLIRYMRERSEFRSRWVAALQASEHALCLINGLEDPISGAHMVARYREVVAKEPIIELPGVGHYPQVEAPELVLQAFQSFIANVNSA</sequence>
<dbReference type="AlphaFoldDB" id="A0AAE9VLR1"/>
<evidence type="ECO:0000259" key="1">
    <source>
        <dbReference type="Pfam" id="PF00561"/>
    </source>
</evidence>
<name>A0AAE9VLR1_9GAMM</name>
<dbReference type="EMBL" id="CP114976">
    <property type="protein sequence ID" value="WBE24390.1"/>
    <property type="molecule type" value="Genomic_DNA"/>
</dbReference>
<evidence type="ECO:0000313" key="3">
    <source>
        <dbReference type="Proteomes" id="UP001212189"/>
    </source>
</evidence>
<dbReference type="RefSeq" id="WP_269817333.1">
    <property type="nucleotide sequence ID" value="NZ_CP114976.1"/>
</dbReference>
<dbReference type="InterPro" id="IPR000639">
    <property type="entry name" value="Epox_hydrolase-like"/>
</dbReference>
<protein>
    <submittedName>
        <fullName evidence="2">Alpha/beta hydrolase</fullName>
    </submittedName>
</protein>
<organism evidence="2 3">
    <name type="scientific">Denitrificimonas caeni</name>
    <dbReference type="NCBI Taxonomy" id="521720"/>
    <lineage>
        <taxon>Bacteria</taxon>
        <taxon>Pseudomonadati</taxon>
        <taxon>Pseudomonadota</taxon>
        <taxon>Gammaproteobacteria</taxon>
        <taxon>Pseudomonadales</taxon>
        <taxon>Pseudomonadaceae</taxon>
        <taxon>Denitrificimonas</taxon>
    </lineage>
</organism>
<accession>A0AAE9VLR1</accession>
<evidence type="ECO:0000313" key="2">
    <source>
        <dbReference type="EMBL" id="WBE24390.1"/>
    </source>
</evidence>
<dbReference type="Gene3D" id="3.40.50.1820">
    <property type="entry name" value="alpha/beta hydrolase"/>
    <property type="match status" value="1"/>
</dbReference>
<dbReference type="Pfam" id="PF00561">
    <property type="entry name" value="Abhydrolase_1"/>
    <property type="match status" value="1"/>
</dbReference>